<dbReference type="InParanoid" id="B0WPJ8"/>
<evidence type="ECO:0000313" key="11">
    <source>
        <dbReference type="EMBL" id="EDS32388.1"/>
    </source>
</evidence>
<protein>
    <submittedName>
        <fullName evidence="11 12">Ornithine decarboxylase</fullName>
    </submittedName>
</protein>
<feature type="modified residue" description="N6-(pyridoxal phosphate)lysine" evidence="7">
    <location>
        <position position="67"/>
    </location>
</feature>
<dbReference type="Gene3D" id="2.40.37.10">
    <property type="entry name" value="Lyase, Ornithine Decarboxylase, Chain A, domain 1"/>
    <property type="match status" value="1"/>
</dbReference>
<evidence type="ECO:0000256" key="7">
    <source>
        <dbReference type="PIRSR" id="PIRSR600183-50"/>
    </source>
</evidence>
<dbReference type="OMA" id="RYICDSS"/>
<sequence>MDHLLANLKNRLEIVPDSETSKNLVDRLVALGPQEEPLHLIELDNLIKQHYAWLRHLPRVNPFYAIKSNDEPTIVATSVLLGIGYDCASKSELKRVLAHGVNSEKIIFAQPAKTIEALKFARESKVRTVFDSEFELKKIQQYYPEAELLIRYKFDSKNSRATLGTKFGCNPDTEAPHLLQIAKELGLNVVGWCFNVGSACSDADIFYHAIKKGRQLCDLAAALGFHFKFFDLGGGFAGDIERYAVHINAALDEFFAIDEECTVIAEPGRYYCAATTINVVSIHGKKVLYNAEVPTQIEHIYYYLNDGLSGTFYGVRSDNDPVNPIAWKKINNSQPRYKTTFFGPTCDNGDRFGTGIELPELDISDRLVFPNHGAYTRVYATTFNGFCLPKTVIFIRQSSWKLLEQLSICHNPSEALLDNEHLQQSHAIEELEF</sequence>
<dbReference type="Proteomes" id="UP000002320">
    <property type="component" value="Unassembled WGS sequence"/>
</dbReference>
<dbReference type="InterPro" id="IPR009006">
    <property type="entry name" value="Ala_racemase/Decarboxylase_C"/>
</dbReference>
<dbReference type="Pfam" id="PF00278">
    <property type="entry name" value="Orn_DAP_Arg_deC"/>
    <property type="match status" value="1"/>
</dbReference>
<dbReference type="InterPro" id="IPR000183">
    <property type="entry name" value="Orn/DAP/Arg_de-COase"/>
</dbReference>
<dbReference type="VEuPathDB" id="VectorBase:CPIJ009093"/>
<dbReference type="eggNOG" id="KOG0622">
    <property type="taxonomic scope" value="Eukaryota"/>
</dbReference>
<dbReference type="EMBL" id="DS232025">
    <property type="protein sequence ID" value="EDS32388.1"/>
    <property type="molecule type" value="Genomic_DNA"/>
</dbReference>
<comment type="similarity">
    <text evidence="2 8">Belongs to the Orn/Lys/Arg decarboxylase class-II family.</text>
</comment>
<evidence type="ECO:0000313" key="12">
    <source>
        <dbReference type="EnsemblMetazoa" id="CPIJ009093-PA"/>
    </source>
</evidence>
<evidence type="ECO:0000313" key="13">
    <source>
        <dbReference type="Proteomes" id="UP000002320"/>
    </source>
</evidence>
<accession>B0WPJ8</accession>
<evidence type="ECO:0000256" key="6">
    <source>
        <dbReference type="ARBA" id="ARBA00037173"/>
    </source>
</evidence>
<evidence type="ECO:0000259" key="9">
    <source>
        <dbReference type="Pfam" id="PF00278"/>
    </source>
</evidence>
<dbReference type="PANTHER" id="PTHR11482">
    <property type="entry name" value="ARGININE/DIAMINOPIMELATE/ORNITHINE DECARBOXYLASE"/>
    <property type="match status" value="1"/>
</dbReference>
<dbReference type="CDD" id="cd00622">
    <property type="entry name" value="PLPDE_III_ODC"/>
    <property type="match status" value="1"/>
</dbReference>
<dbReference type="SUPFAM" id="SSF51419">
    <property type="entry name" value="PLP-binding barrel"/>
    <property type="match status" value="1"/>
</dbReference>
<dbReference type="KEGG" id="cqu:CpipJ_CPIJ009093"/>
<reference evidence="12" key="2">
    <citation type="submission" date="2021-02" db="UniProtKB">
        <authorList>
            <consortium name="EnsemblMetazoa"/>
        </authorList>
    </citation>
    <scope>IDENTIFICATION</scope>
    <source>
        <strain evidence="12">JHB</strain>
    </source>
</reference>
<dbReference type="SUPFAM" id="SSF50621">
    <property type="entry name" value="Alanine racemase C-terminal domain-like"/>
    <property type="match status" value="1"/>
</dbReference>
<dbReference type="PRINTS" id="PR01179">
    <property type="entry name" value="ODADCRBXLASE"/>
</dbReference>
<reference evidence="11" key="1">
    <citation type="submission" date="2007-03" db="EMBL/GenBank/DDBJ databases">
        <title>Annotation of Culex pipiens quinquefasciatus.</title>
        <authorList>
            <consortium name="The Broad Institute Genome Sequencing Platform"/>
            <person name="Atkinson P.W."/>
            <person name="Hemingway J."/>
            <person name="Christensen B.M."/>
            <person name="Higgs S."/>
            <person name="Kodira C."/>
            <person name="Hannick L."/>
            <person name="Megy K."/>
            <person name="O'Leary S."/>
            <person name="Pearson M."/>
            <person name="Haas B.J."/>
            <person name="Mauceli E."/>
            <person name="Wortman J.R."/>
            <person name="Lee N.H."/>
            <person name="Guigo R."/>
            <person name="Stanke M."/>
            <person name="Alvarado L."/>
            <person name="Amedeo P."/>
            <person name="Antoine C.H."/>
            <person name="Arensburger P."/>
            <person name="Bidwell S.L."/>
            <person name="Crawford M."/>
            <person name="Camaro F."/>
            <person name="Devon K."/>
            <person name="Engels R."/>
            <person name="Hammond M."/>
            <person name="Howarth C."/>
            <person name="Koehrsen M."/>
            <person name="Lawson D."/>
            <person name="Montgomery P."/>
            <person name="Nene V."/>
            <person name="Nusbaum C."/>
            <person name="Puiu D."/>
            <person name="Romero-Severson J."/>
            <person name="Severson D.W."/>
            <person name="Shumway M."/>
            <person name="Sisk P."/>
            <person name="Stolte C."/>
            <person name="Zeng Q."/>
            <person name="Eisenstadt E."/>
            <person name="Fraser-Liggett C."/>
            <person name="Strausberg R."/>
            <person name="Galagan J."/>
            <person name="Birren B."/>
            <person name="Collins F.H."/>
        </authorList>
    </citation>
    <scope>NUCLEOTIDE SEQUENCE [LARGE SCALE GENOMIC DNA]</scope>
    <source>
        <strain evidence="11">JHB</strain>
    </source>
</reference>
<dbReference type="EnsemblMetazoa" id="CPIJ009093-RA">
    <property type="protein sequence ID" value="CPIJ009093-PA"/>
    <property type="gene ID" value="CPIJ009093"/>
</dbReference>
<dbReference type="FunFam" id="3.20.20.10:FF:000005">
    <property type="entry name" value="Ornithine decarboxylase"/>
    <property type="match status" value="1"/>
</dbReference>
<proteinExistence type="inferred from homology"/>
<dbReference type="STRING" id="7176.B0WPJ8"/>
<dbReference type="GO" id="GO:0033387">
    <property type="term" value="P:putrescine biosynthetic process from arginine, via ornithine"/>
    <property type="evidence" value="ECO:0007669"/>
    <property type="project" value="TreeGrafter"/>
</dbReference>
<evidence type="ECO:0000256" key="2">
    <source>
        <dbReference type="ARBA" id="ARBA00008872"/>
    </source>
</evidence>
<feature type="domain" description="Orn/DAP/Arg decarboxylase 2 N-terminal" evidence="10">
    <location>
        <begin position="44"/>
        <end position="273"/>
    </location>
</feature>
<evidence type="ECO:0000256" key="4">
    <source>
        <dbReference type="ARBA" id="ARBA00023115"/>
    </source>
</evidence>
<keyword evidence="3 7" id="KW-0663">Pyridoxal phosphate</keyword>
<dbReference type="PANTHER" id="PTHR11482:SF6">
    <property type="entry name" value="ORNITHINE DECARBOXYLASE 1-RELATED"/>
    <property type="match status" value="1"/>
</dbReference>
<keyword evidence="4" id="KW-0620">Polyamine biosynthesis</keyword>
<dbReference type="Pfam" id="PF02784">
    <property type="entry name" value="Orn_Arg_deC_N"/>
    <property type="match status" value="1"/>
</dbReference>
<dbReference type="FunCoup" id="B0WPJ8">
    <property type="interactions" value="383"/>
</dbReference>
<dbReference type="InterPro" id="IPR022644">
    <property type="entry name" value="De-COase2_N"/>
</dbReference>
<comment type="function">
    <text evidence="6">Catalyzes the first and rate-limiting step of polyamine biosynthesis that converts ornithine into putrescine, which is the precursor for the polyamines, spermidine and spermine. Polyamines are essential for cell proliferation and are implicated in cellular processes, ranging from DNA replication to apoptosis.</text>
</comment>
<evidence type="ECO:0000256" key="3">
    <source>
        <dbReference type="ARBA" id="ARBA00022898"/>
    </source>
</evidence>
<dbReference type="PRINTS" id="PR01182">
    <property type="entry name" value="ORNDCRBXLASE"/>
</dbReference>
<dbReference type="VEuPathDB" id="VectorBase:CQUJHB000968"/>
<dbReference type="HOGENOM" id="CLU_026444_1_1_1"/>
<feature type="active site" description="Proton donor" evidence="7">
    <location>
        <position position="346"/>
    </location>
</feature>
<evidence type="ECO:0000256" key="5">
    <source>
        <dbReference type="ARBA" id="ARBA00023239"/>
    </source>
</evidence>
<keyword evidence="5" id="KW-0456">Lyase</keyword>
<dbReference type="GO" id="GO:0005737">
    <property type="term" value="C:cytoplasm"/>
    <property type="evidence" value="ECO:0007669"/>
    <property type="project" value="TreeGrafter"/>
</dbReference>
<organism>
    <name type="scientific">Culex quinquefasciatus</name>
    <name type="common">Southern house mosquito</name>
    <name type="synonym">Culex pungens</name>
    <dbReference type="NCBI Taxonomy" id="7176"/>
    <lineage>
        <taxon>Eukaryota</taxon>
        <taxon>Metazoa</taxon>
        <taxon>Ecdysozoa</taxon>
        <taxon>Arthropoda</taxon>
        <taxon>Hexapoda</taxon>
        <taxon>Insecta</taxon>
        <taxon>Pterygota</taxon>
        <taxon>Neoptera</taxon>
        <taxon>Endopterygota</taxon>
        <taxon>Diptera</taxon>
        <taxon>Nematocera</taxon>
        <taxon>Culicoidea</taxon>
        <taxon>Culicidae</taxon>
        <taxon>Culicinae</taxon>
        <taxon>Culicini</taxon>
        <taxon>Culex</taxon>
        <taxon>Culex</taxon>
    </lineage>
</organism>
<evidence type="ECO:0000256" key="1">
    <source>
        <dbReference type="ARBA" id="ARBA00001933"/>
    </source>
</evidence>
<evidence type="ECO:0000256" key="8">
    <source>
        <dbReference type="RuleBase" id="RU003737"/>
    </source>
</evidence>
<gene>
    <name evidence="12" type="primary">6041363</name>
    <name evidence="11" type="ORF">CpipJ_CPIJ009093</name>
</gene>
<keyword evidence="13" id="KW-1185">Reference proteome</keyword>
<dbReference type="AlphaFoldDB" id="B0WPJ8"/>
<dbReference type="InterPro" id="IPR002433">
    <property type="entry name" value="Orn_de-COase"/>
</dbReference>
<dbReference type="InterPro" id="IPR029066">
    <property type="entry name" value="PLP-binding_barrel"/>
</dbReference>
<name>B0WPJ8_CULQU</name>
<feature type="domain" description="Orn/DAP/Arg decarboxylase 2 C-terminal" evidence="9">
    <location>
        <begin position="290"/>
        <end position="373"/>
    </location>
</feature>
<dbReference type="InterPro" id="IPR022643">
    <property type="entry name" value="De-COase2_C"/>
</dbReference>
<dbReference type="Gene3D" id="3.20.20.10">
    <property type="entry name" value="Alanine racemase"/>
    <property type="match status" value="1"/>
</dbReference>
<evidence type="ECO:0000259" key="10">
    <source>
        <dbReference type="Pfam" id="PF02784"/>
    </source>
</evidence>
<dbReference type="OrthoDB" id="5034579at2759"/>
<comment type="cofactor">
    <cofactor evidence="1 7">
        <name>pyridoxal 5'-phosphate</name>
        <dbReference type="ChEBI" id="CHEBI:597326"/>
    </cofactor>
</comment>
<dbReference type="GO" id="GO:0004586">
    <property type="term" value="F:ornithine decarboxylase activity"/>
    <property type="evidence" value="ECO:0007669"/>
    <property type="project" value="TreeGrafter"/>
</dbReference>